<reference evidence="7" key="2">
    <citation type="submission" date="2022-06" db="UniProtKB">
        <authorList>
            <consortium name="EnsemblMetazoa"/>
        </authorList>
    </citation>
    <scope>IDENTIFICATION</scope>
</reference>
<keyword evidence="8" id="KW-1185">Reference proteome</keyword>
<comment type="subcellular location">
    <subcellularLocation>
        <location evidence="1">Cell membrane</location>
        <topology evidence="1">Multi-pass membrane protein</topology>
    </subcellularLocation>
</comment>
<evidence type="ECO:0008006" key="9">
    <source>
        <dbReference type="Google" id="ProtNLM"/>
    </source>
</evidence>
<keyword evidence="4 6" id="KW-1133">Transmembrane helix</keyword>
<sequence>MVYIINEQIPKNISTIGTFRDLYLEVIECLNDINSSIYGLPAIVSYIAANVGIIFVLLFYKVIFAENYDARNVGLVTTEIVTITIRTISIILVYGIGHATEKEINRMSLVLHQRSIIERNPRIKRQIKFFILRRCHEHFHFKLYGILEINPTQLLILSNKAFAYLVIQILFKLNKNKNQ</sequence>
<dbReference type="Pfam" id="PF08395">
    <property type="entry name" value="7tm_7"/>
    <property type="match status" value="1"/>
</dbReference>
<evidence type="ECO:0000256" key="3">
    <source>
        <dbReference type="ARBA" id="ARBA00022692"/>
    </source>
</evidence>
<reference evidence="8" key="1">
    <citation type="submission" date="2010-06" db="EMBL/GenBank/DDBJ databases">
        <authorList>
            <person name="Jiang H."/>
            <person name="Abraham K."/>
            <person name="Ali S."/>
            <person name="Alsbrooks S.L."/>
            <person name="Anim B.N."/>
            <person name="Anosike U.S."/>
            <person name="Attaway T."/>
            <person name="Bandaranaike D.P."/>
            <person name="Battles P.K."/>
            <person name="Bell S.N."/>
            <person name="Bell A.V."/>
            <person name="Beltran B."/>
            <person name="Bickham C."/>
            <person name="Bustamante Y."/>
            <person name="Caleb T."/>
            <person name="Canada A."/>
            <person name="Cardenas V."/>
            <person name="Carter K."/>
            <person name="Chacko J."/>
            <person name="Chandrabose M.N."/>
            <person name="Chavez D."/>
            <person name="Chavez A."/>
            <person name="Chen L."/>
            <person name="Chu H.-S."/>
            <person name="Claassen K.J."/>
            <person name="Cockrell R."/>
            <person name="Collins M."/>
            <person name="Cooper J.A."/>
            <person name="Cree A."/>
            <person name="Curry S.M."/>
            <person name="Da Y."/>
            <person name="Dao M.D."/>
            <person name="Das B."/>
            <person name="Davila M.-L."/>
            <person name="Davy-Carroll L."/>
            <person name="Denson S."/>
            <person name="Dinh H."/>
            <person name="Ebong V.E."/>
            <person name="Edwards J.R."/>
            <person name="Egan A."/>
            <person name="El-Daye J."/>
            <person name="Escobedo L."/>
            <person name="Fernandez S."/>
            <person name="Fernando P.R."/>
            <person name="Flagg N."/>
            <person name="Forbes L.D."/>
            <person name="Fowler R.G."/>
            <person name="Fu Q."/>
            <person name="Gabisi R.A."/>
            <person name="Ganer J."/>
            <person name="Garbino Pronczuk A."/>
            <person name="Garcia R.M."/>
            <person name="Garner T."/>
            <person name="Garrett T.E."/>
            <person name="Gonzalez D.A."/>
            <person name="Hamid H."/>
            <person name="Hawkins E.S."/>
            <person name="Hirani K."/>
            <person name="Hogues M.E."/>
            <person name="Hollins B."/>
            <person name="Hsiao C.-H."/>
            <person name="Jabil R."/>
            <person name="James M.L."/>
            <person name="Jhangiani S.N."/>
            <person name="Johnson B."/>
            <person name="Johnson Q."/>
            <person name="Joshi V."/>
            <person name="Kalu J.B."/>
            <person name="Kam C."/>
            <person name="Kashfia A."/>
            <person name="Keebler J."/>
            <person name="Kisamo H."/>
            <person name="Kovar C.L."/>
            <person name="Lago L.A."/>
            <person name="Lai C.-Y."/>
            <person name="Laidlaw J."/>
            <person name="Lara F."/>
            <person name="Le T.-K."/>
            <person name="Lee S.L."/>
            <person name="Legall F.H."/>
            <person name="Lemon S.J."/>
            <person name="Lewis L.R."/>
            <person name="Li B."/>
            <person name="Liu Y."/>
            <person name="Liu Y.-S."/>
            <person name="Lopez J."/>
            <person name="Lozado R.J."/>
            <person name="Lu J."/>
            <person name="Madu R.C."/>
            <person name="Maheshwari M."/>
            <person name="Maheshwari R."/>
            <person name="Malloy K."/>
            <person name="Martinez E."/>
            <person name="Mathew T."/>
            <person name="Mercado I.C."/>
            <person name="Mercado C."/>
            <person name="Meyer B."/>
            <person name="Montgomery K."/>
            <person name="Morgan M.B."/>
            <person name="Munidasa M."/>
            <person name="Nazareth L.V."/>
            <person name="Nelson J."/>
            <person name="Ng B.M."/>
            <person name="Nguyen N.B."/>
            <person name="Nguyen P.Q."/>
            <person name="Nguyen T."/>
            <person name="Obregon M."/>
            <person name="Okwuonu G.O."/>
            <person name="Onwere C.G."/>
            <person name="Orozco G."/>
            <person name="Parra A."/>
            <person name="Patel S."/>
            <person name="Patil S."/>
            <person name="Perez A."/>
            <person name="Perez Y."/>
            <person name="Pham C."/>
            <person name="Primus E.L."/>
            <person name="Pu L.-L."/>
            <person name="Puazo M."/>
            <person name="Qin X."/>
            <person name="Quiroz J.B."/>
            <person name="Reese J."/>
            <person name="Richards S."/>
            <person name="Rives C.M."/>
            <person name="Robberts R."/>
            <person name="Ruiz S.J."/>
            <person name="Ruiz M.J."/>
            <person name="Santibanez J."/>
            <person name="Schneider B.W."/>
            <person name="Sisson I."/>
            <person name="Smith M."/>
            <person name="Sodergren E."/>
            <person name="Song X.-Z."/>
            <person name="Song B.B."/>
            <person name="Summersgill H."/>
            <person name="Thelus R."/>
            <person name="Thornton R.D."/>
            <person name="Trejos Z.Y."/>
            <person name="Usmani K."/>
            <person name="Vattathil S."/>
            <person name="Villasana D."/>
            <person name="Walker D.L."/>
            <person name="Wang S."/>
            <person name="Wang K."/>
            <person name="White C.S."/>
            <person name="Williams A.C."/>
            <person name="Williamson J."/>
            <person name="Wilson K."/>
            <person name="Woghiren I.O."/>
            <person name="Woodworth J.R."/>
            <person name="Worley K.C."/>
            <person name="Wright R.A."/>
            <person name="Wu W."/>
            <person name="Young L."/>
            <person name="Zhang L."/>
            <person name="Zhang J."/>
            <person name="Zhu Y."/>
            <person name="Muzny D.M."/>
            <person name="Weinstock G."/>
            <person name="Gibbs R.A."/>
        </authorList>
    </citation>
    <scope>NUCLEOTIDE SEQUENCE [LARGE SCALE GENOMIC DNA]</scope>
    <source>
        <strain evidence="8">LSR1</strain>
    </source>
</reference>
<evidence type="ECO:0000313" key="7">
    <source>
        <dbReference type="EnsemblMetazoa" id="XP_016662071.1"/>
    </source>
</evidence>
<dbReference type="OrthoDB" id="6623242at2759"/>
<accession>A0A8R2D5Y7</accession>
<dbReference type="AlphaFoldDB" id="A0A8R2D5Y7"/>
<dbReference type="GeneID" id="107884460"/>
<keyword evidence="5 6" id="KW-0472">Membrane</keyword>
<evidence type="ECO:0000256" key="2">
    <source>
        <dbReference type="ARBA" id="ARBA00022475"/>
    </source>
</evidence>
<dbReference type="InterPro" id="IPR013604">
    <property type="entry name" value="7TM_chemorcpt"/>
</dbReference>
<name>A0A8R2D5Y7_ACYPI</name>
<dbReference type="EnsemblMetazoa" id="XM_016806582.2">
    <property type="protein sequence ID" value="XP_016662071.1"/>
    <property type="gene ID" value="LOC107884460"/>
</dbReference>
<feature type="transmembrane region" description="Helical" evidence="6">
    <location>
        <begin position="75"/>
        <end position="97"/>
    </location>
</feature>
<keyword evidence="2" id="KW-1003">Cell membrane</keyword>
<evidence type="ECO:0000256" key="5">
    <source>
        <dbReference type="ARBA" id="ARBA00023136"/>
    </source>
</evidence>
<evidence type="ECO:0000256" key="4">
    <source>
        <dbReference type="ARBA" id="ARBA00022989"/>
    </source>
</evidence>
<dbReference type="Proteomes" id="UP000007819">
    <property type="component" value="Chromosome A2"/>
</dbReference>
<dbReference type="RefSeq" id="XP_016662071.1">
    <property type="nucleotide sequence ID" value="XM_016806582.2"/>
</dbReference>
<protein>
    <recommendedName>
        <fullName evidence="9">Gustatory receptor</fullName>
    </recommendedName>
</protein>
<proteinExistence type="predicted"/>
<evidence type="ECO:0000313" key="8">
    <source>
        <dbReference type="Proteomes" id="UP000007819"/>
    </source>
</evidence>
<evidence type="ECO:0000256" key="6">
    <source>
        <dbReference type="SAM" id="Phobius"/>
    </source>
</evidence>
<feature type="transmembrane region" description="Helical" evidence="6">
    <location>
        <begin position="43"/>
        <end position="63"/>
    </location>
</feature>
<dbReference type="GO" id="GO:0050909">
    <property type="term" value="P:sensory perception of taste"/>
    <property type="evidence" value="ECO:0007669"/>
    <property type="project" value="InterPro"/>
</dbReference>
<keyword evidence="3 6" id="KW-0812">Transmembrane</keyword>
<dbReference type="KEGG" id="api:107884460"/>
<dbReference type="GO" id="GO:0005886">
    <property type="term" value="C:plasma membrane"/>
    <property type="evidence" value="ECO:0007669"/>
    <property type="project" value="UniProtKB-SubCell"/>
</dbReference>
<organism evidence="7 8">
    <name type="scientific">Acyrthosiphon pisum</name>
    <name type="common">Pea aphid</name>
    <dbReference type="NCBI Taxonomy" id="7029"/>
    <lineage>
        <taxon>Eukaryota</taxon>
        <taxon>Metazoa</taxon>
        <taxon>Ecdysozoa</taxon>
        <taxon>Arthropoda</taxon>
        <taxon>Hexapoda</taxon>
        <taxon>Insecta</taxon>
        <taxon>Pterygota</taxon>
        <taxon>Neoptera</taxon>
        <taxon>Paraneoptera</taxon>
        <taxon>Hemiptera</taxon>
        <taxon>Sternorrhyncha</taxon>
        <taxon>Aphidomorpha</taxon>
        <taxon>Aphidoidea</taxon>
        <taxon>Aphididae</taxon>
        <taxon>Macrosiphini</taxon>
        <taxon>Acyrthosiphon</taxon>
    </lineage>
</organism>
<evidence type="ECO:0000256" key="1">
    <source>
        <dbReference type="ARBA" id="ARBA00004651"/>
    </source>
</evidence>